<dbReference type="Proteomes" id="UP000664209">
    <property type="component" value="Unassembled WGS sequence"/>
</dbReference>
<dbReference type="RefSeq" id="WP_208054280.1">
    <property type="nucleotide sequence ID" value="NZ_JAGEMK010000001.1"/>
</dbReference>
<proteinExistence type="predicted"/>
<organism evidence="4 5">
    <name type="scientific">Actinotalea soli</name>
    <dbReference type="NCBI Taxonomy" id="2819234"/>
    <lineage>
        <taxon>Bacteria</taxon>
        <taxon>Bacillati</taxon>
        <taxon>Actinomycetota</taxon>
        <taxon>Actinomycetes</taxon>
        <taxon>Micrococcales</taxon>
        <taxon>Cellulomonadaceae</taxon>
        <taxon>Actinotalea</taxon>
    </lineage>
</organism>
<evidence type="ECO:0000259" key="2">
    <source>
        <dbReference type="Pfam" id="PF02591"/>
    </source>
</evidence>
<evidence type="ECO:0000313" key="4">
    <source>
        <dbReference type="EMBL" id="MBO1750656.1"/>
    </source>
</evidence>
<dbReference type="InterPro" id="IPR003743">
    <property type="entry name" value="Zf-RING_7"/>
</dbReference>
<evidence type="ECO:0000259" key="3">
    <source>
        <dbReference type="Pfam" id="PF24481"/>
    </source>
</evidence>
<dbReference type="InterPro" id="IPR052376">
    <property type="entry name" value="Oxidative_Scav/Glycosyltrans"/>
</dbReference>
<evidence type="ECO:0008006" key="6">
    <source>
        <dbReference type="Google" id="ProtNLM"/>
    </source>
</evidence>
<evidence type="ECO:0000256" key="1">
    <source>
        <dbReference type="SAM" id="Coils"/>
    </source>
</evidence>
<dbReference type="AlphaFoldDB" id="A0A939RV05"/>
<gene>
    <name evidence="4" type="ORF">J4G33_02435</name>
</gene>
<reference evidence="4" key="1">
    <citation type="submission" date="2021-03" db="EMBL/GenBank/DDBJ databases">
        <title>Actinotalea soli sp. nov., isolated from soil.</title>
        <authorList>
            <person name="Ping W."/>
            <person name="Zhang J."/>
        </authorList>
    </citation>
    <scope>NUCLEOTIDE SEQUENCE</scope>
    <source>
        <strain evidence="4">BY-33</strain>
    </source>
</reference>
<keyword evidence="1" id="KW-0175">Coiled coil</keyword>
<dbReference type="EMBL" id="JAGEMK010000001">
    <property type="protein sequence ID" value="MBO1750656.1"/>
    <property type="molecule type" value="Genomic_DNA"/>
</dbReference>
<dbReference type="Pfam" id="PF02591">
    <property type="entry name" value="Zn_ribbon_9"/>
    <property type="match status" value="1"/>
</dbReference>
<evidence type="ECO:0000313" key="5">
    <source>
        <dbReference type="Proteomes" id="UP000664209"/>
    </source>
</evidence>
<dbReference type="Gene3D" id="1.10.287.1490">
    <property type="match status" value="1"/>
</dbReference>
<dbReference type="InterPro" id="IPR056003">
    <property type="entry name" value="CT398_CC_hairpin"/>
</dbReference>
<dbReference type="Pfam" id="PF24481">
    <property type="entry name" value="CT398_CC"/>
    <property type="match status" value="1"/>
</dbReference>
<dbReference type="PANTHER" id="PTHR39082:SF1">
    <property type="entry name" value="SCAVENGER RECEPTOR CLASS A MEMBER 3"/>
    <property type="match status" value="1"/>
</dbReference>
<accession>A0A939RV05</accession>
<comment type="caution">
    <text evidence="4">The sequence shown here is derived from an EMBL/GenBank/DDBJ whole genome shotgun (WGS) entry which is preliminary data.</text>
</comment>
<feature type="coiled-coil region" evidence="1">
    <location>
        <begin position="59"/>
        <end position="172"/>
    </location>
</feature>
<feature type="domain" description="CT398-like coiled coil hairpin" evidence="3">
    <location>
        <begin position="15"/>
        <end position="193"/>
    </location>
</feature>
<keyword evidence="5" id="KW-1185">Reference proteome</keyword>
<feature type="domain" description="C4-type zinc ribbon" evidence="2">
    <location>
        <begin position="204"/>
        <end position="238"/>
    </location>
</feature>
<name>A0A939RV05_9CELL</name>
<sequence>MSTAPVADQHRLLEVQALDTRAAQIAHQRAKHPAHQTVTELSSRLADVESAVVTSRTAVSDLRRELTKAEQDVEQVRSRANRDQARLDAGANAKDAQALTSELEALARRQAALEEVELEVMERLEAHETALADLTSARDDILEQQQAAAAELEKVLADLDEQAAQVAAEREQRAAGLDAGLVALYDRVRAQQGGVGVAALRGRRCEGCRLELNPSDVEHIKAAPEEQVVRCEECSRILVRGADAPR</sequence>
<dbReference type="PANTHER" id="PTHR39082">
    <property type="entry name" value="PHOSPHOLIPASE C-BETA-2-RELATED"/>
    <property type="match status" value="1"/>
</dbReference>
<protein>
    <recommendedName>
        <fullName evidence="6">C4-type zinc ribbon domain-containing protein</fullName>
    </recommendedName>
</protein>